<evidence type="ECO:0000313" key="5">
    <source>
        <dbReference type="EMBL" id="EPE08963.1"/>
    </source>
</evidence>
<sequence length="343" mass="38972">MSTPTPAPVVPSGNEVSNTRLYLGNLPKDVTKAEIEAFFGSHGTGEILEIKLMNGFGFIEYKDAMDARDVVPDGSMFMNMRLTVQFARGGNRNTREPGGAGGGGGGGDRGDRGGGSNGAYGHSERPPPRPRRTAHRMNVTGLQSDTSWQDLKDFARKAGVDVVYSETSRSGEGSVEFESAQDLATAIEKLNNKEFRDKVVTCTANSHTDFHHRRSRSPVGRRPYPPHREDYDRRGPPPVPRGYSPRRDGPGYRDNYRDRSPRRDYYEVRPYPPSPRRGPMEDYPPPQRPRYDDPYRRDYPPPSDPYVNRGPYERPPIAREFPMREPAYPRENGYPREYERRYW</sequence>
<keyword evidence="1 2" id="KW-0694">RNA-binding</keyword>
<dbReference type="InterPro" id="IPR012677">
    <property type="entry name" value="Nucleotide-bd_a/b_plait_sf"/>
</dbReference>
<dbReference type="eggNOG" id="KOG0106">
    <property type="taxonomic scope" value="Eukaryota"/>
</dbReference>
<dbReference type="GO" id="GO:0005737">
    <property type="term" value="C:cytoplasm"/>
    <property type="evidence" value="ECO:0007669"/>
    <property type="project" value="TreeGrafter"/>
</dbReference>
<feature type="compositionally biased region" description="Basic and acidic residues" evidence="3">
    <location>
        <begin position="245"/>
        <end position="267"/>
    </location>
</feature>
<evidence type="ECO:0000259" key="4">
    <source>
        <dbReference type="PROSITE" id="PS50102"/>
    </source>
</evidence>
<feature type="compositionally biased region" description="Basic and acidic residues" evidence="3">
    <location>
        <begin position="226"/>
        <end position="235"/>
    </location>
</feature>
<dbReference type="InterPro" id="IPR000504">
    <property type="entry name" value="RRM_dom"/>
</dbReference>
<feature type="region of interest" description="Disordered" evidence="3">
    <location>
        <begin position="88"/>
        <end position="134"/>
    </location>
</feature>
<gene>
    <name evidence="5" type="ORF">F503_04550</name>
</gene>
<dbReference type="AlphaFoldDB" id="S3CQT8"/>
<proteinExistence type="predicted"/>
<dbReference type="VEuPathDB" id="FungiDB:F503_04550"/>
<feature type="compositionally biased region" description="Pro residues" evidence="3">
    <location>
        <begin position="270"/>
        <end position="288"/>
    </location>
</feature>
<organism evidence="5 6">
    <name type="scientific">Ophiostoma piceae (strain UAMH 11346)</name>
    <name type="common">Sap stain fungus</name>
    <dbReference type="NCBI Taxonomy" id="1262450"/>
    <lineage>
        <taxon>Eukaryota</taxon>
        <taxon>Fungi</taxon>
        <taxon>Dikarya</taxon>
        <taxon>Ascomycota</taxon>
        <taxon>Pezizomycotina</taxon>
        <taxon>Sordariomycetes</taxon>
        <taxon>Sordariomycetidae</taxon>
        <taxon>Ophiostomatales</taxon>
        <taxon>Ophiostomataceae</taxon>
        <taxon>Ophiostoma</taxon>
    </lineage>
</organism>
<dbReference type="OMA" id="PREPAYP"/>
<dbReference type="HOGENOM" id="CLU_012062_34_5_1"/>
<dbReference type="PANTHER" id="PTHR23003:SF51">
    <property type="entry name" value="SERINE-ARGININE PROTEIN 55"/>
    <property type="match status" value="1"/>
</dbReference>
<dbReference type="EMBL" id="KE148148">
    <property type="protein sequence ID" value="EPE08963.1"/>
    <property type="molecule type" value="Genomic_DNA"/>
</dbReference>
<evidence type="ECO:0000256" key="2">
    <source>
        <dbReference type="PROSITE-ProRule" id="PRU00176"/>
    </source>
</evidence>
<dbReference type="PROSITE" id="PS50102">
    <property type="entry name" value="RRM"/>
    <property type="match status" value="1"/>
</dbReference>
<feature type="compositionally biased region" description="Basic and acidic residues" evidence="3">
    <location>
        <begin position="289"/>
        <end position="299"/>
    </location>
</feature>
<dbReference type="SUPFAM" id="SSF54928">
    <property type="entry name" value="RNA-binding domain, RBD"/>
    <property type="match status" value="1"/>
</dbReference>
<dbReference type="InterPro" id="IPR050374">
    <property type="entry name" value="RRT5_SRSF_SR"/>
</dbReference>
<dbReference type="Proteomes" id="UP000016923">
    <property type="component" value="Unassembled WGS sequence"/>
</dbReference>
<dbReference type="OrthoDB" id="1099063at2759"/>
<dbReference type="Gene3D" id="3.30.70.330">
    <property type="match status" value="2"/>
</dbReference>
<reference evidence="5 6" key="1">
    <citation type="journal article" date="2013" name="BMC Genomics">
        <title>The genome and transcriptome of the pine saprophyte Ophiostoma piceae, and a comparison with the bark beetle-associated pine pathogen Grosmannia clavigera.</title>
        <authorList>
            <person name="Haridas S."/>
            <person name="Wang Y."/>
            <person name="Lim L."/>
            <person name="Massoumi Alamouti S."/>
            <person name="Jackman S."/>
            <person name="Docking R."/>
            <person name="Robertson G."/>
            <person name="Birol I."/>
            <person name="Bohlmann J."/>
            <person name="Breuil C."/>
        </authorList>
    </citation>
    <scope>NUCLEOTIDE SEQUENCE [LARGE SCALE GENOMIC DNA]</scope>
    <source>
        <strain evidence="5 6">UAMH 11346</strain>
    </source>
</reference>
<protein>
    <submittedName>
        <fullName evidence="5">Pre-mrna splicing factor</fullName>
    </submittedName>
</protein>
<dbReference type="GO" id="GO:0005634">
    <property type="term" value="C:nucleus"/>
    <property type="evidence" value="ECO:0007669"/>
    <property type="project" value="TreeGrafter"/>
</dbReference>
<evidence type="ECO:0000313" key="6">
    <source>
        <dbReference type="Proteomes" id="UP000016923"/>
    </source>
</evidence>
<dbReference type="STRING" id="1262450.S3CQT8"/>
<feature type="compositionally biased region" description="Basic and acidic residues" evidence="3">
    <location>
        <begin position="333"/>
        <end position="343"/>
    </location>
</feature>
<dbReference type="SMART" id="SM00360">
    <property type="entry name" value="RRM"/>
    <property type="match status" value="2"/>
</dbReference>
<evidence type="ECO:0000256" key="1">
    <source>
        <dbReference type="ARBA" id="ARBA00022884"/>
    </source>
</evidence>
<feature type="region of interest" description="Disordered" evidence="3">
    <location>
        <begin position="206"/>
        <end position="343"/>
    </location>
</feature>
<feature type="compositionally biased region" description="Gly residues" evidence="3">
    <location>
        <begin position="98"/>
        <end position="118"/>
    </location>
</feature>
<dbReference type="Pfam" id="PF00076">
    <property type="entry name" value="RRM_1"/>
    <property type="match status" value="2"/>
</dbReference>
<evidence type="ECO:0000256" key="3">
    <source>
        <dbReference type="SAM" id="MobiDB-lite"/>
    </source>
</evidence>
<keyword evidence="6" id="KW-1185">Reference proteome</keyword>
<feature type="domain" description="RRM" evidence="4">
    <location>
        <begin position="19"/>
        <end position="89"/>
    </location>
</feature>
<name>S3CQT8_OPHP1</name>
<accession>S3CQT8</accession>
<dbReference type="PANTHER" id="PTHR23003">
    <property type="entry name" value="RNA RECOGNITION MOTIF RRM DOMAIN CONTAINING PROTEIN"/>
    <property type="match status" value="1"/>
</dbReference>
<dbReference type="InterPro" id="IPR035979">
    <property type="entry name" value="RBD_domain_sf"/>
</dbReference>
<dbReference type="GO" id="GO:0003729">
    <property type="term" value="F:mRNA binding"/>
    <property type="evidence" value="ECO:0007669"/>
    <property type="project" value="TreeGrafter"/>
</dbReference>